<dbReference type="Pfam" id="PF00924">
    <property type="entry name" value="MS_channel_2nd"/>
    <property type="match status" value="1"/>
</dbReference>
<name>A0A843YKK9_9RHOB</name>
<comment type="similarity">
    <text evidence="2">Belongs to the MscS (TC 1.A.23) family.</text>
</comment>
<dbReference type="InterPro" id="IPR011014">
    <property type="entry name" value="MscS_channel_TM-2"/>
</dbReference>
<dbReference type="Gene3D" id="1.10.287.1260">
    <property type="match status" value="1"/>
</dbReference>
<dbReference type="InterPro" id="IPR045276">
    <property type="entry name" value="YbiO_bact"/>
</dbReference>
<evidence type="ECO:0000256" key="7">
    <source>
        <dbReference type="SAM" id="Phobius"/>
    </source>
</evidence>
<dbReference type="InterPro" id="IPR011066">
    <property type="entry name" value="MscS_channel_C_sf"/>
</dbReference>
<dbReference type="PANTHER" id="PTHR30460">
    <property type="entry name" value="MODERATE CONDUCTANCE MECHANOSENSITIVE CHANNEL YBIO"/>
    <property type="match status" value="1"/>
</dbReference>
<feature type="transmembrane region" description="Helical" evidence="7">
    <location>
        <begin position="329"/>
        <end position="351"/>
    </location>
</feature>
<feature type="transmembrane region" description="Helical" evidence="7">
    <location>
        <begin position="211"/>
        <end position="236"/>
    </location>
</feature>
<dbReference type="SUPFAM" id="SSF50182">
    <property type="entry name" value="Sm-like ribonucleoproteins"/>
    <property type="match status" value="1"/>
</dbReference>
<reference evidence="12 13" key="1">
    <citation type="submission" date="2019-10" db="EMBL/GenBank/DDBJ databases">
        <title>Epibacterium sp. nov., isolated from seawater.</title>
        <authorList>
            <person name="Zhang X."/>
            <person name="Li N."/>
        </authorList>
    </citation>
    <scope>NUCLEOTIDE SEQUENCE [LARGE SCALE GENOMIC DNA]</scope>
    <source>
        <strain evidence="12 13">SM1979</strain>
    </source>
</reference>
<feature type="signal peptide" evidence="8">
    <location>
        <begin position="1"/>
        <end position="23"/>
    </location>
</feature>
<dbReference type="Gene3D" id="2.30.30.60">
    <property type="match status" value="1"/>
</dbReference>
<keyword evidence="8" id="KW-0732">Signal</keyword>
<protein>
    <submittedName>
        <fullName evidence="12">Mechanosensitive ion channel</fullName>
    </submittedName>
</protein>
<evidence type="ECO:0000256" key="5">
    <source>
        <dbReference type="ARBA" id="ARBA00022989"/>
    </source>
</evidence>
<evidence type="ECO:0000256" key="6">
    <source>
        <dbReference type="ARBA" id="ARBA00023136"/>
    </source>
</evidence>
<keyword evidence="4 7" id="KW-0812">Transmembrane</keyword>
<dbReference type="InterPro" id="IPR006685">
    <property type="entry name" value="MscS_channel_2nd"/>
</dbReference>
<gene>
    <name evidence="12" type="ORF">GFB49_12240</name>
</gene>
<dbReference type="GO" id="GO:0005886">
    <property type="term" value="C:plasma membrane"/>
    <property type="evidence" value="ECO:0007669"/>
    <property type="project" value="UniProtKB-SubCell"/>
</dbReference>
<feature type="transmembrane region" description="Helical" evidence="7">
    <location>
        <begin position="285"/>
        <end position="309"/>
    </location>
</feature>
<organism evidence="12 13">
    <name type="scientific">Tritonibacter litoralis</name>
    <dbReference type="NCBI Taxonomy" id="2662264"/>
    <lineage>
        <taxon>Bacteria</taxon>
        <taxon>Pseudomonadati</taxon>
        <taxon>Pseudomonadota</taxon>
        <taxon>Alphaproteobacteria</taxon>
        <taxon>Rhodobacterales</taxon>
        <taxon>Paracoccaceae</taxon>
        <taxon>Tritonibacter</taxon>
    </lineage>
</organism>
<feature type="transmembrane region" description="Helical" evidence="7">
    <location>
        <begin position="257"/>
        <end position="279"/>
    </location>
</feature>
<dbReference type="SUPFAM" id="SSF82689">
    <property type="entry name" value="Mechanosensitive channel protein MscS (YggB), C-terminal domain"/>
    <property type="match status" value="1"/>
</dbReference>
<dbReference type="GO" id="GO:0008381">
    <property type="term" value="F:mechanosensitive monoatomic ion channel activity"/>
    <property type="evidence" value="ECO:0007669"/>
    <property type="project" value="InterPro"/>
</dbReference>
<feature type="transmembrane region" description="Helical" evidence="7">
    <location>
        <begin position="545"/>
        <end position="567"/>
    </location>
</feature>
<feature type="chain" id="PRO_5032787685" evidence="8">
    <location>
        <begin position="24"/>
        <end position="771"/>
    </location>
</feature>
<keyword evidence="5 7" id="KW-1133">Transmembrane helix</keyword>
<dbReference type="SUPFAM" id="SSF82861">
    <property type="entry name" value="Mechanosensitive channel protein MscS (YggB), transmembrane region"/>
    <property type="match status" value="1"/>
</dbReference>
<evidence type="ECO:0000256" key="8">
    <source>
        <dbReference type="SAM" id="SignalP"/>
    </source>
</evidence>
<keyword evidence="3" id="KW-1003">Cell membrane</keyword>
<feature type="transmembrane region" description="Helical" evidence="7">
    <location>
        <begin position="182"/>
        <end position="205"/>
    </location>
</feature>
<keyword evidence="13" id="KW-1185">Reference proteome</keyword>
<evidence type="ECO:0000259" key="11">
    <source>
        <dbReference type="Pfam" id="PF21088"/>
    </source>
</evidence>
<dbReference type="Pfam" id="PF21088">
    <property type="entry name" value="MS_channel_1st"/>
    <property type="match status" value="1"/>
</dbReference>
<dbReference type="Proteomes" id="UP000444174">
    <property type="component" value="Unassembled WGS sequence"/>
</dbReference>
<keyword evidence="6 7" id="KW-0472">Membrane</keyword>
<feature type="domain" description="Mechanosensitive ion channel MscS C-terminal" evidence="10">
    <location>
        <begin position="639"/>
        <end position="723"/>
    </location>
</feature>
<dbReference type="InterPro" id="IPR049278">
    <property type="entry name" value="MS_channel_C"/>
</dbReference>
<feature type="transmembrane region" description="Helical" evidence="7">
    <location>
        <begin position="429"/>
        <end position="449"/>
    </location>
</feature>
<dbReference type="EMBL" id="WIBF01000007">
    <property type="protein sequence ID" value="MQQ09227.1"/>
    <property type="molecule type" value="Genomic_DNA"/>
</dbReference>
<dbReference type="InterPro" id="IPR010920">
    <property type="entry name" value="LSM_dom_sf"/>
</dbReference>
<evidence type="ECO:0000259" key="10">
    <source>
        <dbReference type="Pfam" id="PF21082"/>
    </source>
</evidence>
<proteinExistence type="inferred from homology"/>
<feature type="transmembrane region" description="Helical" evidence="7">
    <location>
        <begin position="520"/>
        <end position="539"/>
    </location>
</feature>
<dbReference type="RefSeq" id="WP_153216177.1">
    <property type="nucleotide sequence ID" value="NZ_WIBF01000007.1"/>
</dbReference>
<comment type="caution">
    <text evidence="12">The sequence shown here is derived from an EMBL/GenBank/DDBJ whole genome shotgun (WGS) entry which is preliminary data.</text>
</comment>
<feature type="domain" description="Mechanosensitive ion channel MscS" evidence="9">
    <location>
        <begin position="565"/>
        <end position="630"/>
    </location>
</feature>
<evidence type="ECO:0000256" key="2">
    <source>
        <dbReference type="ARBA" id="ARBA00008017"/>
    </source>
</evidence>
<dbReference type="Gene3D" id="3.30.70.100">
    <property type="match status" value="1"/>
</dbReference>
<evidence type="ECO:0000313" key="13">
    <source>
        <dbReference type="Proteomes" id="UP000444174"/>
    </source>
</evidence>
<feature type="domain" description="Mechanosensitive ion channel transmembrane helices 2/3" evidence="11">
    <location>
        <begin position="525"/>
        <end position="564"/>
    </location>
</feature>
<dbReference type="Pfam" id="PF21082">
    <property type="entry name" value="MS_channel_3rd"/>
    <property type="match status" value="1"/>
</dbReference>
<evidence type="ECO:0000313" key="12">
    <source>
        <dbReference type="EMBL" id="MQQ09227.1"/>
    </source>
</evidence>
<feature type="transmembrane region" description="Helical" evidence="7">
    <location>
        <begin position="461"/>
        <end position="479"/>
    </location>
</feature>
<dbReference type="InterPro" id="IPR049142">
    <property type="entry name" value="MS_channel_1st"/>
</dbReference>
<feature type="transmembrane region" description="Helical" evidence="7">
    <location>
        <begin position="363"/>
        <end position="389"/>
    </location>
</feature>
<accession>A0A843YKK9</accession>
<evidence type="ECO:0000256" key="4">
    <source>
        <dbReference type="ARBA" id="ARBA00022692"/>
    </source>
</evidence>
<evidence type="ECO:0000256" key="3">
    <source>
        <dbReference type="ARBA" id="ARBA00022475"/>
    </source>
</evidence>
<evidence type="ECO:0000256" key="1">
    <source>
        <dbReference type="ARBA" id="ARBA00004651"/>
    </source>
</evidence>
<comment type="subcellular location">
    <subcellularLocation>
        <location evidence="1">Cell membrane</location>
        <topology evidence="1">Multi-pass membrane protein</topology>
    </subcellularLocation>
</comment>
<evidence type="ECO:0000259" key="9">
    <source>
        <dbReference type="Pfam" id="PF00924"/>
    </source>
</evidence>
<sequence length="771" mass="85069">MSGILRRLLAVVISLFFATVAAAQEAAATLPSQDRTEALSEAIEQAVANGLGVIVIDPSGNPVNTAPPAAEEPPVENPMEGPSPLMRAQSRMDSFRLALASRLDALPYSVFEFKYVLRQTSPDGRILKYLEVLAAAVVLLLIGRWLSTEIYGKRIARKFVVARIKDKPQGYAEKMPFLVMRFVTGIGATIFAMLFVAITALLFFGRANDQSIQFTIIAIFTAFFLSRTASDLWRMVLSPFLPQYRIPVLSDRDAKRLYYWASAIATYDICSVIFATWVGDFGLNYNVYALVYGGLAAVGTLGNLAMVLVNGRAISGAIRAGKPKETCSWLVRILSVAWGPVVIAYMIFGWLELAGDLVLERNVSIPLMAGTYIVLTSILVVYGAINYVIERYFQKRARHQSSAESFEDDMPEDDVDVPRRHPVATFEDLARRVAGFLAFVVGVVALIFVWNPDAAWLSSPWASKGIDVIAILFIGYIVYHMFRIWIDSMIDDETTDMPEGELGDEGGAGGASRLATLLPLFRGAILAVVVVSIILIVLMEIGINVSPLFAGAGVIGLAVGFGSQTLVRDIFSGAFFLLDDAFRKGEYIDIGDVKGTVEKISVRSFQLRHHLGALNTIPFGEIKVLTNYSRDWVMMKLPLRVTYDTDVEKVRKLIKKLGQELLEDPVVGDNFIQPLKSQGVIEMQDSAMIIRVKFMTKPGDQWTIRKRVFQEIRDLFEREGIRFAHREVTVRLAGDQVEDMTPEQKKKAAAGGVQAAIDEDLMDINGGSDGD</sequence>
<dbReference type="AlphaFoldDB" id="A0A843YKK9"/>
<feature type="transmembrane region" description="Helical" evidence="7">
    <location>
        <begin position="126"/>
        <end position="147"/>
    </location>
</feature>
<dbReference type="InterPro" id="IPR023408">
    <property type="entry name" value="MscS_beta-dom_sf"/>
</dbReference>
<dbReference type="PANTHER" id="PTHR30460:SF0">
    <property type="entry name" value="MODERATE CONDUCTANCE MECHANOSENSITIVE CHANNEL YBIO"/>
    <property type="match status" value="1"/>
</dbReference>